<name>A0A3E3E1I7_9FIRM</name>
<reference evidence="3 4" key="1">
    <citation type="submission" date="2018-08" db="EMBL/GenBank/DDBJ databases">
        <title>A genome reference for cultivated species of the human gut microbiota.</title>
        <authorList>
            <person name="Zou Y."/>
            <person name="Xue W."/>
            <person name="Luo G."/>
        </authorList>
    </citation>
    <scope>NUCLEOTIDE SEQUENCE [LARGE SCALE GENOMIC DNA]</scope>
    <source>
        <strain evidence="3 4">AM25-6</strain>
    </source>
</reference>
<proteinExistence type="predicted"/>
<dbReference type="InterPro" id="IPR013011">
    <property type="entry name" value="PTS_EIIB_2"/>
</dbReference>
<dbReference type="PROSITE" id="PS51099">
    <property type="entry name" value="PTS_EIIB_TYPE_2"/>
    <property type="match status" value="1"/>
</dbReference>
<dbReference type="Proteomes" id="UP000261212">
    <property type="component" value="Unassembled WGS sequence"/>
</dbReference>
<evidence type="ECO:0000313" key="3">
    <source>
        <dbReference type="EMBL" id="RGD75145.1"/>
    </source>
</evidence>
<evidence type="ECO:0000256" key="1">
    <source>
        <dbReference type="ARBA" id="ARBA00022679"/>
    </source>
</evidence>
<sequence>MKTILVACGTGIATSTVAAKKCEGICKEAGIQVKTVQCKAAETASKVKVIKPDVIVGTTDIPGDIGDTPLLNGRCLLTGVGLKQFKEDLVNAVK</sequence>
<dbReference type="SUPFAM" id="SSF52794">
    <property type="entry name" value="PTS system IIB component-like"/>
    <property type="match status" value="1"/>
</dbReference>
<evidence type="ECO:0000313" key="4">
    <source>
        <dbReference type="Proteomes" id="UP000261212"/>
    </source>
</evidence>
<accession>A0A3E3E1I7</accession>
<dbReference type="GO" id="GO:0009401">
    <property type="term" value="P:phosphoenolpyruvate-dependent sugar phosphotransferase system"/>
    <property type="evidence" value="ECO:0007669"/>
    <property type="project" value="InterPro"/>
</dbReference>
<comment type="caution">
    <text evidence="3">The sequence shown here is derived from an EMBL/GenBank/DDBJ whole genome shotgun (WGS) entry which is preliminary data.</text>
</comment>
<dbReference type="GeneID" id="98000562"/>
<dbReference type="GO" id="GO:0008982">
    <property type="term" value="F:protein-N(PI)-phosphohistidine-sugar phosphotransferase activity"/>
    <property type="evidence" value="ECO:0007669"/>
    <property type="project" value="InterPro"/>
</dbReference>
<dbReference type="EMBL" id="QUSM01000002">
    <property type="protein sequence ID" value="RGD75145.1"/>
    <property type="molecule type" value="Genomic_DNA"/>
</dbReference>
<organism evidence="3 4">
    <name type="scientific">Anaerofustis stercorihominis</name>
    <dbReference type="NCBI Taxonomy" id="214853"/>
    <lineage>
        <taxon>Bacteria</taxon>
        <taxon>Bacillati</taxon>
        <taxon>Bacillota</taxon>
        <taxon>Clostridia</taxon>
        <taxon>Eubacteriales</taxon>
        <taxon>Eubacteriaceae</taxon>
        <taxon>Anaerofustis</taxon>
    </lineage>
</organism>
<feature type="domain" description="PTS EIIB type-2" evidence="2">
    <location>
        <begin position="1"/>
        <end position="94"/>
    </location>
</feature>
<dbReference type="InterPro" id="IPR036095">
    <property type="entry name" value="PTS_EIIB-like_sf"/>
</dbReference>
<protein>
    <submittedName>
        <fullName evidence="3">PTS galactitol transporter subunit IIB</fullName>
    </submittedName>
</protein>
<evidence type="ECO:0000259" key="2">
    <source>
        <dbReference type="PROSITE" id="PS51099"/>
    </source>
</evidence>
<dbReference type="RefSeq" id="WP_007050247.1">
    <property type="nucleotide sequence ID" value="NZ_CABKNJ010000001.1"/>
</dbReference>
<keyword evidence="1" id="KW-0808">Transferase</keyword>
<dbReference type="Pfam" id="PF02302">
    <property type="entry name" value="PTS_IIB"/>
    <property type="match status" value="1"/>
</dbReference>
<dbReference type="AlphaFoldDB" id="A0A3E3E1I7"/>
<dbReference type="Gene3D" id="3.40.50.2300">
    <property type="match status" value="1"/>
</dbReference>
<dbReference type="InterPro" id="IPR003501">
    <property type="entry name" value="PTS_EIIB_2/3"/>
</dbReference>
<gene>
    <name evidence="3" type="ORF">DW687_02140</name>
</gene>